<dbReference type="GO" id="GO:0004515">
    <property type="term" value="F:nicotinate-nucleotide adenylyltransferase activity"/>
    <property type="evidence" value="ECO:0007669"/>
    <property type="project" value="UniProtKB-EC"/>
</dbReference>
<evidence type="ECO:0000256" key="10">
    <source>
        <dbReference type="ARBA" id="ARBA00048721"/>
    </source>
</evidence>
<dbReference type="GeneID" id="72428916"/>
<keyword evidence="7" id="KW-0547">Nucleotide-binding</keyword>
<evidence type="ECO:0000256" key="1">
    <source>
        <dbReference type="ARBA" id="ARBA00002324"/>
    </source>
</evidence>
<evidence type="ECO:0000256" key="6">
    <source>
        <dbReference type="ARBA" id="ARBA00022695"/>
    </source>
</evidence>
<evidence type="ECO:0000256" key="3">
    <source>
        <dbReference type="ARBA" id="ARBA00012389"/>
    </source>
</evidence>
<reference evidence="12 13" key="1">
    <citation type="journal article" date="2007" name="Photosyn. Res.">
        <title>Complete nucleotide sequence of the freshwater unicellular cyanobacterium Synechococcus elongatus PCC 6301 chromosome: gene content and organization.</title>
        <authorList>
            <person name="Sugita C."/>
            <person name="Ogata K."/>
            <person name="Shikata M."/>
            <person name="Jikuya H."/>
            <person name="Takano J."/>
            <person name="Furumichi M."/>
            <person name="Kanehisa M."/>
            <person name="Omata T."/>
            <person name="Sugiura M."/>
            <person name="Sugita M."/>
        </authorList>
    </citation>
    <scope>NUCLEOTIDE SEQUENCE [LARGE SCALE GENOMIC DNA]</scope>
    <source>
        <strain evidence="13">ATCC 27144 / PCC 6301 / SAUG 1402/1</strain>
    </source>
</reference>
<gene>
    <name evidence="12" type="primary">nadD</name>
    <name evidence="12" type="ordered locus">syc1398_d</name>
</gene>
<feature type="domain" description="Cytidyltransferase-like" evidence="11">
    <location>
        <begin position="5"/>
        <end position="147"/>
    </location>
</feature>
<proteinExistence type="predicted"/>
<dbReference type="Pfam" id="PF01467">
    <property type="entry name" value="CTP_transf_like"/>
    <property type="match status" value="1"/>
</dbReference>
<dbReference type="RefSeq" id="WP_011243710.1">
    <property type="nucleotide sequence ID" value="NC_006576.1"/>
</dbReference>
<dbReference type="EMBL" id="AP008231">
    <property type="protein sequence ID" value="BAD79588.1"/>
    <property type="molecule type" value="Genomic_DNA"/>
</dbReference>
<dbReference type="KEGG" id="syc:syc1398_d"/>
<comment type="catalytic activity">
    <reaction evidence="10">
        <text>nicotinate beta-D-ribonucleotide + ATP + H(+) = deamido-NAD(+) + diphosphate</text>
        <dbReference type="Rhea" id="RHEA:22860"/>
        <dbReference type="ChEBI" id="CHEBI:15378"/>
        <dbReference type="ChEBI" id="CHEBI:30616"/>
        <dbReference type="ChEBI" id="CHEBI:33019"/>
        <dbReference type="ChEBI" id="CHEBI:57502"/>
        <dbReference type="ChEBI" id="CHEBI:58437"/>
        <dbReference type="EC" id="2.7.7.18"/>
    </reaction>
</comment>
<dbReference type="SUPFAM" id="SSF52374">
    <property type="entry name" value="Nucleotidylyl transferase"/>
    <property type="match status" value="1"/>
</dbReference>
<dbReference type="PANTHER" id="PTHR39321">
    <property type="entry name" value="NICOTINATE-NUCLEOTIDE ADENYLYLTRANSFERASE-RELATED"/>
    <property type="match status" value="1"/>
</dbReference>
<accession>A0A0H3K602</accession>
<dbReference type="InterPro" id="IPR005248">
    <property type="entry name" value="NadD/NMNAT"/>
</dbReference>
<dbReference type="Proteomes" id="UP000001175">
    <property type="component" value="Chromosome"/>
</dbReference>
<dbReference type="InterPro" id="IPR014729">
    <property type="entry name" value="Rossmann-like_a/b/a_fold"/>
</dbReference>
<sequence>MHLALFGTSADPPTLAHQAIIQGCADCFDHVAIWASDNPFKQHAASLRDRSQMLAAMVNACQPPLSNAQVYADLSFPRTIQTLTVARDRWPQAKISLVIGSDLLAQIPRWYQAAQWLPSVSLFVVPRPASNDWQTAADWLTQQGTTVAIAPFQGPAIASSTFRESSDWRLLPAAVTAYIHQHQLYSSASAAL</sequence>
<dbReference type="EC" id="2.7.7.18" evidence="3"/>
<keyword evidence="6 12" id="KW-0548">Nucleotidyltransferase</keyword>
<dbReference type="AlphaFoldDB" id="A0A0H3K602"/>
<evidence type="ECO:0000313" key="12">
    <source>
        <dbReference type="EMBL" id="BAD79588.1"/>
    </source>
</evidence>
<dbReference type="InterPro" id="IPR004821">
    <property type="entry name" value="Cyt_trans-like"/>
</dbReference>
<dbReference type="Gene3D" id="3.40.50.620">
    <property type="entry name" value="HUPs"/>
    <property type="match status" value="1"/>
</dbReference>
<comment type="pathway">
    <text evidence="2">Cofactor biosynthesis; NAD(+) biosynthesis; deamido-NAD(+) from nicotinate D-ribonucleotide: step 1/1.</text>
</comment>
<keyword evidence="4" id="KW-0662">Pyridine nucleotide biosynthesis</keyword>
<evidence type="ECO:0000256" key="8">
    <source>
        <dbReference type="ARBA" id="ARBA00022840"/>
    </source>
</evidence>
<dbReference type="GO" id="GO:0005524">
    <property type="term" value="F:ATP binding"/>
    <property type="evidence" value="ECO:0007669"/>
    <property type="project" value="UniProtKB-KW"/>
</dbReference>
<dbReference type="NCBIfam" id="NF000842">
    <property type="entry name" value="PRK00071.2-1"/>
    <property type="match status" value="1"/>
</dbReference>
<keyword evidence="5 12" id="KW-0808">Transferase</keyword>
<keyword evidence="9" id="KW-0520">NAD</keyword>
<dbReference type="PANTHER" id="PTHR39321:SF3">
    <property type="entry name" value="PHOSPHOPANTETHEINE ADENYLYLTRANSFERASE"/>
    <property type="match status" value="1"/>
</dbReference>
<comment type="function">
    <text evidence="1">Catalyzes the reversible adenylation of nicotinate mononucleotide (NaMN) to nicotinic acid adenine dinucleotide (NaAD).</text>
</comment>
<evidence type="ECO:0000256" key="9">
    <source>
        <dbReference type="ARBA" id="ARBA00023027"/>
    </source>
</evidence>
<evidence type="ECO:0000256" key="4">
    <source>
        <dbReference type="ARBA" id="ARBA00022642"/>
    </source>
</evidence>
<evidence type="ECO:0000256" key="5">
    <source>
        <dbReference type="ARBA" id="ARBA00022679"/>
    </source>
</evidence>
<organism evidence="12 13">
    <name type="scientific">Synechococcus sp. (strain ATCC 27144 / PCC 6301 / SAUG 1402/1)</name>
    <name type="common">Anacystis nidulans</name>
    <dbReference type="NCBI Taxonomy" id="269084"/>
    <lineage>
        <taxon>Bacteria</taxon>
        <taxon>Bacillati</taxon>
        <taxon>Cyanobacteriota</taxon>
        <taxon>Cyanophyceae</taxon>
        <taxon>Synechococcales</taxon>
        <taxon>Synechococcaceae</taxon>
        <taxon>Synechococcus</taxon>
    </lineage>
</organism>
<keyword evidence="8" id="KW-0067">ATP-binding</keyword>
<dbReference type="eggNOG" id="COG1057">
    <property type="taxonomic scope" value="Bacteria"/>
</dbReference>
<evidence type="ECO:0000259" key="11">
    <source>
        <dbReference type="Pfam" id="PF01467"/>
    </source>
</evidence>
<name>A0A0H3K602_SYNP6</name>
<protein>
    <recommendedName>
        <fullName evidence="3">nicotinate-nucleotide adenylyltransferase</fullName>
        <ecNumber evidence="3">2.7.7.18</ecNumber>
    </recommendedName>
</protein>
<dbReference type="CDD" id="cd02165">
    <property type="entry name" value="NMNAT"/>
    <property type="match status" value="1"/>
</dbReference>
<evidence type="ECO:0000256" key="2">
    <source>
        <dbReference type="ARBA" id="ARBA00005019"/>
    </source>
</evidence>
<dbReference type="UniPathway" id="UPA00253">
    <property type="reaction ID" value="UER00332"/>
</dbReference>
<evidence type="ECO:0000313" key="13">
    <source>
        <dbReference type="Proteomes" id="UP000001175"/>
    </source>
</evidence>
<evidence type="ECO:0000256" key="7">
    <source>
        <dbReference type="ARBA" id="ARBA00022741"/>
    </source>
</evidence>
<dbReference type="GO" id="GO:0009435">
    <property type="term" value="P:NAD+ biosynthetic process"/>
    <property type="evidence" value="ECO:0007669"/>
    <property type="project" value="UniProtKB-UniPathway"/>
</dbReference>